<dbReference type="InterPro" id="IPR052155">
    <property type="entry name" value="Biofilm_reg_signaling"/>
</dbReference>
<dbReference type="Pfam" id="PF00563">
    <property type="entry name" value="EAL"/>
    <property type="match status" value="1"/>
</dbReference>
<dbReference type="InterPro" id="IPR013656">
    <property type="entry name" value="PAS_4"/>
</dbReference>
<dbReference type="SMART" id="SM00052">
    <property type="entry name" value="EAL"/>
    <property type="match status" value="1"/>
</dbReference>
<dbReference type="Gene3D" id="3.20.20.450">
    <property type="entry name" value="EAL domain"/>
    <property type="match status" value="1"/>
</dbReference>
<organism evidence="5">
    <name type="scientific">freshwater metagenome</name>
    <dbReference type="NCBI Taxonomy" id="449393"/>
    <lineage>
        <taxon>unclassified sequences</taxon>
        <taxon>metagenomes</taxon>
        <taxon>ecological metagenomes</taxon>
    </lineage>
</organism>
<dbReference type="PROSITE" id="PS50113">
    <property type="entry name" value="PAC"/>
    <property type="match status" value="1"/>
</dbReference>
<dbReference type="PANTHER" id="PTHR44757">
    <property type="entry name" value="DIGUANYLATE CYCLASE DGCP"/>
    <property type="match status" value="1"/>
</dbReference>
<dbReference type="InterPro" id="IPR000014">
    <property type="entry name" value="PAS"/>
</dbReference>
<dbReference type="Pfam" id="PF00990">
    <property type="entry name" value="GGDEF"/>
    <property type="match status" value="1"/>
</dbReference>
<feature type="domain" description="PAS" evidence="1">
    <location>
        <begin position="141"/>
        <end position="212"/>
    </location>
</feature>
<accession>A0A6J6VUD2</accession>
<dbReference type="Gene3D" id="3.30.70.270">
    <property type="match status" value="1"/>
</dbReference>
<dbReference type="SMART" id="SM00086">
    <property type="entry name" value="PAC"/>
    <property type="match status" value="1"/>
</dbReference>
<sequence length="703" mass="78051">MESLSEPTPRIIDSNSSSFLEQLLSHSSDAAIVVHPNYGVIYASPAIADVLGISPEAFIGRMAADWIHPDDVGSMLEYREAAENSGHAGPIIIRGLHEDQTWRFFEAEWWRPDLGDFAGGTILHFRDVSVREQARAEAARSEARLGALLLEASDVVMVIGRDGQNLTYVSPSIERVMGWSAKLASELTWRQVIHPDHLQRWIDAVTEVAEDPEGRRQIELKGLHKDGTWRWLDASILNRFEDPLIEGVILHFHDVTPRHLAEQELARRSLHDSLTALPNRVLFVDRLESALNRSQRSGGLVALLYCDLDRFKHVNDTIGHGGADLLLCEVARRMEVAIRAGDSLARLHGDEFVICADEIDSWEEARILADRLRRDLSKPFNHNGRDLHLTVSIGIAISSNDNPYSASDLLENADSAMFVAKKDGRDRIAFYNEAVRSLELSELAIRDALRGAIENDQLVLHYQPIYDLLSGAVLGTEALVRWQHPVRGLLQPGDFIPVAEESGFIVALGAWVIERAMQQAKAWGFGTTRQAKMWINVSALQLERIDIVDEITNLLSSVEIPSHAIGLEITETALIDAQPEIDTRLRILRDLGYSIAIDDFGTGYSSLLYLRRYSADTLKIDQAFVSGLGISRDDTAIVSSLRSLAAMLELRVVAEGVETQDQLQALRAMGCESASGYLLARPAEPSAITKILDTPIQLIRESS</sequence>
<feature type="domain" description="EAL" evidence="3">
    <location>
        <begin position="442"/>
        <end position="696"/>
    </location>
</feature>
<proteinExistence type="predicted"/>
<gene>
    <name evidence="5" type="ORF">UFOPK2925_00490</name>
</gene>
<dbReference type="PROSITE" id="PS50883">
    <property type="entry name" value="EAL"/>
    <property type="match status" value="1"/>
</dbReference>
<dbReference type="Pfam" id="PF08448">
    <property type="entry name" value="PAS_4"/>
    <property type="match status" value="1"/>
</dbReference>
<dbReference type="PROSITE" id="PS50887">
    <property type="entry name" value="GGDEF"/>
    <property type="match status" value="1"/>
</dbReference>
<dbReference type="InterPro" id="IPR013655">
    <property type="entry name" value="PAS_fold_3"/>
</dbReference>
<evidence type="ECO:0000259" key="1">
    <source>
        <dbReference type="PROSITE" id="PS50112"/>
    </source>
</evidence>
<dbReference type="SMART" id="SM00091">
    <property type="entry name" value="PAS"/>
    <property type="match status" value="2"/>
</dbReference>
<feature type="domain" description="PAC" evidence="2">
    <location>
        <begin position="216"/>
        <end position="267"/>
    </location>
</feature>
<dbReference type="InterPro" id="IPR001633">
    <property type="entry name" value="EAL_dom"/>
</dbReference>
<name>A0A6J6VUD2_9ZZZZ</name>
<dbReference type="CDD" id="cd01948">
    <property type="entry name" value="EAL"/>
    <property type="match status" value="1"/>
</dbReference>
<dbReference type="NCBIfam" id="TIGR00254">
    <property type="entry name" value="GGDEF"/>
    <property type="match status" value="1"/>
</dbReference>
<dbReference type="Gene3D" id="3.30.450.20">
    <property type="entry name" value="PAS domain"/>
    <property type="match status" value="2"/>
</dbReference>
<dbReference type="EMBL" id="CAEZZU010000051">
    <property type="protein sequence ID" value="CAB4775104.1"/>
    <property type="molecule type" value="Genomic_DNA"/>
</dbReference>
<dbReference type="InterPro" id="IPR029787">
    <property type="entry name" value="Nucleotide_cyclase"/>
</dbReference>
<dbReference type="InterPro" id="IPR035919">
    <property type="entry name" value="EAL_sf"/>
</dbReference>
<dbReference type="CDD" id="cd00130">
    <property type="entry name" value="PAS"/>
    <property type="match status" value="2"/>
</dbReference>
<dbReference type="InterPro" id="IPR000160">
    <property type="entry name" value="GGDEF_dom"/>
</dbReference>
<protein>
    <submittedName>
        <fullName evidence="5">Unannotated protein</fullName>
    </submittedName>
</protein>
<evidence type="ECO:0000259" key="3">
    <source>
        <dbReference type="PROSITE" id="PS50883"/>
    </source>
</evidence>
<dbReference type="PROSITE" id="PS50112">
    <property type="entry name" value="PAS"/>
    <property type="match status" value="2"/>
</dbReference>
<dbReference type="InterPro" id="IPR001610">
    <property type="entry name" value="PAC"/>
</dbReference>
<dbReference type="Pfam" id="PF08447">
    <property type="entry name" value="PAS_3"/>
    <property type="match status" value="1"/>
</dbReference>
<dbReference type="SMART" id="SM00267">
    <property type="entry name" value="GGDEF"/>
    <property type="match status" value="1"/>
</dbReference>
<dbReference type="SUPFAM" id="SSF141868">
    <property type="entry name" value="EAL domain-like"/>
    <property type="match status" value="1"/>
</dbReference>
<dbReference type="InterPro" id="IPR035965">
    <property type="entry name" value="PAS-like_dom_sf"/>
</dbReference>
<dbReference type="SUPFAM" id="SSF55785">
    <property type="entry name" value="PYP-like sensor domain (PAS domain)"/>
    <property type="match status" value="2"/>
</dbReference>
<evidence type="ECO:0000259" key="2">
    <source>
        <dbReference type="PROSITE" id="PS50113"/>
    </source>
</evidence>
<dbReference type="AlphaFoldDB" id="A0A6J6VUD2"/>
<dbReference type="CDD" id="cd01949">
    <property type="entry name" value="GGDEF"/>
    <property type="match status" value="1"/>
</dbReference>
<dbReference type="PANTHER" id="PTHR44757:SF2">
    <property type="entry name" value="BIOFILM ARCHITECTURE MAINTENANCE PROTEIN MBAA"/>
    <property type="match status" value="1"/>
</dbReference>
<dbReference type="InterPro" id="IPR043128">
    <property type="entry name" value="Rev_trsase/Diguanyl_cyclase"/>
</dbReference>
<evidence type="ECO:0000313" key="5">
    <source>
        <dbReference type="EMBL" id="CAB4775104.1"/>
    </source>
</evidence>
<feature type="domain" description="GGDEF" evidence="4">
    <location>
        <begin position="299"/>
        <end position="433"/>
    </location>
</feature>
<dbReference type="NCBIfam" id="TIGR00229">
    <property type="entry name" value="sensory_box"/>
    <property type="match status" value="2"/>
</dbReference>
<evidence type="ECO:0000259" key="4">
    <source>
        <dbReference type="PROSITE" id="PS50887"/>
    </source>
</evidence>
<reference evidence="5" key="1">
    <citation type="submission" date="2020-05" db="EMBL/GenBank/DDBJ databases">
        <authorList>
            <person name="Chiriac C."/>
            <person name="Salcher M."/>
            <person name="Ghai R."/>
            <person name="Kavagutti S V."/>
        </authorList>
    </citation>
    <scope>NUCLEOTIDE SEQUENCE</scope>
</reference>
<dbReference type="SUPFAM" id="SSF55073">
    <property type="entry name" value="Nucleotide cyclase"/>
    <property type="match status" value="1"/>
</dbReference>
<feature type="domain" description="PAS" evidence="1">
    <location>
        <begin position="16"/>
        <end position="86"/>
    </location>
</feature>
<dbReference type="InterPro" id="IPR000700">
    <property type="entry name" value="PAS-assoc_C"/>
</dbReference>